<feature type="domain" description="ZP" evidence="5">
    <location>
        <begin position="167"/>
        <end position="475"/>
    </location>
</feature>
<dbReference type="GO" id="GO:0009653">
    <property type="term" value="P:anatomical structure morphogenesis"/>
    <property type="evidence" value="ECO:0007669"/>
    <property type="project" value="TreeGrafter"/>
</dbReference>
<dbReference type="SUPFAM" id="SSF57414">
    <property type="entry name" value="Hairpin loop containing domain-like"/>
    <property type="match status" value="1"/>
</dbReference>
<name>A0A2A2J7C6_9BILA</name>
<evidence type="ECO:0000256" key="1">
    <source>
        <dbReference type="ARBA" id="ARBA00023157"/>
    </source>
</evidence>
<dbReference type="InterPro" id="IPR055355">
    <property type="entry name" value="ZP-C"/>
</dbReference>
<dbReference type="Gene3D" id="2.60.40.4100">
    <property type="entry name" value="Zona pellucida, ZP-C domain"/>
    <property type="match status" value="1"/>
</dbReference>
<reference evidence="6 7" key="1">
    <citation type="journal article" date="2017" name="Curr. Biol.">
        <title>Genome architecture and evolution of a unichromosomal asexual nematode.</title>
        <authorList>
            <person name="Fradin H."/>
            <person name="Zegar C."/>
            <person name="Gutwein M."/>
            <person name="Lucas J."/>
            <person name="Kovtun M."/>
            <person name="Corcoran D."/>
            <person name="Baugh L.R."/>
            <person name="Kiontke K."/>
            <person name="Gunsalus K."/>
            <person name="Fitch D.H."/>
            <person name="Piano F."/>
        </authorList>
    </citation>
    <scope>NUCLEOTIDE SEQUENCE [LARGE SCALE GENOMIC DNA]</scope>
    <source>
        <strain evidence="6">PF1309</strain>
    </source>
</reference>
<dbReference type="SMART" id="SM00473">
    <property type="entry name" value="PAN_AP"/>
    <property type="match status" value="1"/>
</dbReference>
<protein>
    <recommendedName>
        <fullName evidence="8">Apple domain-containing protein</fullName>
    </recommendedName>
</protein>
<dbReference type="STRING" id="2018661.A0A2A2J7C6"/>
<dbReference type="PANTHER" id="PTHR47327">
    <property type="entry name" value="FI18240P1-RELATED"/>
    <property type="match status" value="1"/>
</dbReference>
<proteinExistence type="predicted"/>
<evidence type="ECO:0000256" key="3">
    <source>
        <dbReference type="SAM" id="Phobius"/>
    </source>
</evidence>
<evidence type="ECO:0000259" key="5">
    <source>
        <dbReference type="PROSITE" id="PS51034"/>
    </source>
</evidence>
<dbReference type="PROSITE" id="PS50948">
    <property type="entry name" value="PAN"/>
    <property type="match status" value="1"/>
</dbReference>
<dbReference type="InterPro" id="IPR052774">
    <property type="entry name" value="Celegans_DevNeuronal_Protein"/>
</dbReference>
<dbReference type="SMART" id="SM00241">
    <property type="entry name" value="ZP"/>
    <property type="match status" value="1"/>
</dbReference>
<dbReference type="InterPro" id="IPR003609">
    <property type="entry name" value="Pan_app"/>
</dbReference>
<feature type="region of interest" description="Disordered" evidence="2">
    <location>
        <begin position="114"/>
        <end position="157"/>
    </location>
</feature>
<evidence type="ECO:0008006" key="8">
    <source>
        <dbReference type="Google" id="ProtNLM"/>
    </source>
</evidence>
<keyword evidence="1" id="KW-1015">Disulfide bond</keyword>
<feature type="transmembrane region" description="Helical" evidence="3">
    <location>
        <begin position="554"/>
        <end position="579"/>
    </location>
</feature>
<keyword evidence="7" id="KW-1185">Reference proteome</keyword>
<organism evidence="6 7">
    <name type="scientific">Diploscapter pachys</name>
    <dbReference type="NCBI Taxonomy" id="2018661"/>
    <lineage>
        <taxon>Eukaryota</taxon>
        <taxon>Metazoa</taxon>
        <taxon>Ecdysozoa</taxon>
        <taxon>Nematoda</taxon>
        <taxon>Chromadorea</taxon>
        <taxon>Rhabditida</taxon>
        <taxon>Rhabditina</taxon>
        <taxon>Rhabditomorpha</taxon>
        <taxon>Rhabditoidea</taxon>
        <taxon>Rhabditidae</taxon>
        <taxon>Diploscapter</taxon>
    </lineage>
</organism>
<dbReference type="Pfam" id="PF00100">
    <property type="entry name" value="Zona_pellucida"/>
    <property type="match status" value="1"/>
</dbReference>
<feature type="compositionally biased region" description="Basic and acidic residues" evidence="2">
    <location>
        <begin position="229"/>
        <end position="248"/>
    </location>
</feature>
<gene>
    <name evidence="6" type="ORF">WR25_03429</name>
</gene>
<keyword evidence="3" id="KW-1133">Transmembrane helix</keyword>
<comment type="caution">
    <text evidence="6">The sequence shown here is derived from an EMBL/GenBank/DDBJ whole genome shotgun (WGS) entry which is preliminary data.</text>
</comment>
<dbReference type="EMBL" id="LIAE01010632">
    <property type="protein sequence ID" value="PAV57577.1"/>
    <property type="molecule type" value="Genomic_DNA"/>
</dbReference>
<evidence type="ECO:0000256" key="2">
    <source>
        <dbReference type="SAM" id="MobiDB-lite"/>
    </source>
</evidence>
<dbReference type="InterPro" id="IPR042235">
    <property type="entry name" value="ZP-C_dom"/>
</dbReference>
<evidence type="ECO:0000313" key="7">
    <source>
        <dbReference type="Proteomes" id="UP000218231"/>
    </source>
</evidence>
<dbReference type="OrthoDB" id="5867217at2759"/>
<evidence type="ECO:0000259" key="4">
    <source>
        <dbReference type="PROSITE" id="PS50948"/>
    </source>
</evidence>
<evidence type="ECO:0000313" key="6">
    <source>
        <dbReference type="EMBL" id="PAV57577.1"/>
    </source>
</evidence>
<feature type="compositionally biased region" description="Basic residues" evidence="2">
    <location>
        <begin position="131"/>
        <end position="146"/>
    </location>
</feature>
<dbReference type="InterPro" id="IPR001507">
    <property type="entry name" value="ZP_dom"/>
</dbReference>
<dbReference type="PROSITE" id="PS51034">
    <property type="entry name" value="ZP_2"/>
    <property type="match status" value="1"/>
</dbReference>
<dbReference type="Proteomes" id="UP000218231">
    <property type="component" value="Unassembled WGS sequence"/>
</dbReference>
<dbReference type="AlphaFoldDB" id="A0A2A2J7C6"/>
<feature type="region of interest" description="Disordered" evidence="2">
    <location>
        <begin position="227"/>
        <end position="248"/>
    </location>
</feature>
<feature type="domain" description="Apple" evidence="4">
    <location>
        <begin position="13"/>
        <end position="91"/>
    </location>
</feature>
<keyword evidence="3" id="KW-0812">Transmembrane</keyword>
<accession>A0A2A2J7C6</accession>
<sequence length="588" mass="64697">MLIFALPLAEADCSTRQDEALFSRYLYTKQKGIPSKIYKIVSLNSCLEVCAGNPTCAGVNYNRRSGHCDVFDAIDGDAEVNEHVDFYKNLCVIKEVDTGVSAAANVPETVHKAPGNVSTKKGRKETVNATKKSKKPSIKATEHRRKPESTVPIGPPVAVPPEAITTICNYEGIKVQVNNEEQFSGVMFVKNKFDTCRVEVANSNSATLVLGLPKDFGMRPITLDEMEEENHKKENEKEKKDPNGKTSEKAELVKDVIHPDDFRQKREADSKDCGLVDLLNGTYKTTVVIQTNNLGIPGLVTSMDQLYEVSCDYSSMLGGKVQAGYNLTVNGPEANLIQPKGKIELGNPVLMQILTAEGENPLVQAKLGDILELRWEIMAMDDELDFFVKECFAAPGVGSKNAAEKLKLIESGCPTPAVAQKLIPGPIEVKKSAVKVTKMQAFRFDSSSSIRITCEVEICKGDCIPVECATNEGQKQSWGRKKREVDNGVDEFETGRYIVPRYSKSMTSIVIIDPLQQVAEPVSLARASALDFIKEEAREEVEITLPGQLCMARLTLIAVFGVLVALTFVQAVVVANYFFRRFNLAKKI</sequence>
<dbReference type="Pfam" id="PF00024">
    <property type="entry name" value="PAN_1"/>
    <property type="match status" value="1"/>
</dbReference>
<dbReference type="PANTHER" id="PTHR47327:SF4">
    <property type="entry name" value="APPLE DOMAIN-CONTAINING PROTEIN-RELATED"/>
    <property type="match status" value="1"/>
</dbReference>
<keyword evidence="3" id="KW-0472">Membrane</keyword>